<evidence type="ECO:0000259" key="12">
    <source>
        <dbReference type="PROSITE" id="PS50929"/>
    </source>
</evidence>
<dbReference type="Proteomes" id="UP000006377">
    <property type="component" value="Chromosome"/>
</dbReference>
<gene>
    <name evidence="13" type="ordered locus">Plav_1113</name>
</gene>
<keyword evidence="6" id="KW-0067">ATP-binding</keyword>
<comment type="subcellular location">
    <subcellularLocation>
        <location evidence="1">Cell membrane</location>
        <topology evidence="1">Multi-pass membrane protein</topology>
    </subcellularLocation>
</comment>
<feature type="transmembrane region" description="Helical" evidence="10">
    <location>
        <begin position="285"/>
        <end position="303"/>
    </location>
</feature>
<dbReference type="EMBL" id="CP000774">
    <property type="protein sequence ID" value="ABS62734.1"/>
    <property type="molecule type" value="Genomic_DNA"/>
</dbReference>
<keyword evidence="4 10" id="KW-0812">Transmembrane</keyword>
<keyword evidence="14" id="KW-1185">Reference proteome</keyword>
<dbReference type="STRING" id="402881.Plav_1113"/>
<feature type="compositionally biased region" description="Acidic residues" evidence="9">
    <location>
        <begin position="612"/>
        <end position="628"/>
    </location>
</feature>
<keyword evidence="8 10" id="KW-0472">Membrane</keyword>
<evidence type="ECO:0000256" key="2">
    <source>
        <dbReference type="ARBA" id="ARBA00005417"/>
    </source>
</evidence>
<dbReference type="Pfam" id="PF00005">
    <property type="entry name" value="ABC_tran"/>
    <property type="match status" value="1"/>
</dbReference>
<protein>
    <submittedName>
        <fullName evidence="13">ABC transporter related</fullName>
    </submittedName>
</protein>
<evidence type="ECO:0000256" key="8">
    <source>
        <dbReference type="ARBA" id="ARBA00023136"/>
    </source>
</evidence>
<dbReference type="HOGENOM" id="CLU_000604_84_1_5"/>
<dbReference type="PANTHER" id="PTHR24221">
    <property type="entry name" value="ATP-BINDING CASSETTE SUB-FAMILY B"/>
    <property type="match status" value="1"/>
</dbReference>
<dbReference type="PROSITE" id="PS50929">
    <property type="entry name" value="ABC_TM1F"/>
    <property type="match status" value="1"/>
</dbReference>
<dbReference type="PROSITE" id="PS00211">
    <property type="entry name" value="ABC_TRANSPORTER_1"/>
    <property type="match status" value="1"/>
</dbReference>
<dbReference type="GO" id="GO:0005886">
    <property type="term" value="C:plasma membrane"/>
    <property type="evidence" value="ECO:0007669"/>
    <property type="project" value="UniProtKB-SubCell"/>
</dbReference>
<dbReference type="FunFam" id="3.40.50.300:FF:000186">
    <property type="entry name" value="ATP-binding cassette sub-family B member 7, mitochondrial"/>
    <property type="match status" value="1"/>
</dbReference>
<evidence type="ECO:0000256" key="9">
    <source>
        <dbReference type="SAM" id="MobiDB-lite"/>
    </source>
</evidence>
<dbReference type="SUPFAM" id="SSF52540">
    <property type="entry name" value="P-loop containing nucleoside triphosphate hydrolases"/>
    <property type="match status" value="1"/>
</dbReference>
<dbReference type="InterPro" id="IPR011527">
    <property type="entry name" value="ABC1_TM_dom"/>
</dbReference>
<dbReference type="Pfam" id="PF00664">
    <property type="entry name" value="ABC_membrane"/>
    <property type="match status" value="1"/>
</dbReference>
<dbReference type="GO" id="GO:0140359">
    <property type="term" value="F:ABC-type transporter activity"/>
    <property type="evidence" value="ECO:0007669"/>
    <property type="project" value="InterPro"/>
</dbReference>
<dbReference type="PROSITE" id="PS50893">
    <property type="entry name" value="ABC_TRANSPORTER_2"/>
    <property type="match status" value="1"/>
</dbReference>
<feature type="region of interest" description="Disordered" evidence="9">
    <location>
        <begin position="610"/>
        <end position="646"/>
    </location>
</feature>
<dbReference type="AlphaFoldDB" id="A7HS51"/>
<feature type="transmembrane region" description="Helical" evidence="10">
    <location>
        <begin position="50"/>
        <end position="71"/>
    </location>
</feature>
<dbReference type="CDD" id="cd18582">
    <property type="entry name" value="ABC_6TM_ATM1_ABCB7"/>
    <property type="match status" value="1"/>
</dbReference>
<accession>A7HS51</accession>
<dbReference type="SMART" id="SM00382">
    <property type="entry name" value="AAA"/>
    <property type="match status" value="1"/>
</dbReference>
<name>A7HS51_PARL1</name>
<reference evidence="13 14" key="1">
    <citation type="journal article" date="2011" name="Stand. Genomic Sci.">
        <title>Complete genome sequence of Parvibaculum lavamentivorans type strain (DS-1(T)).</title>
        <authorList>
            <person name="Schleheck D."/>
            <person name="Weiss M."/>
            <person name="Pitluck S."/>
            <person name="Bruce D."/>
            <person name="Land M.L."/>
            <person name="Han S."/>
            <person name="Saunders E."/>
            <person name="Tapia R."/>
            <person name="Detter C."/>
            <person name="Brettin T."/>
            <person name="Han J."/>
            <person name="Woyke T."/>
            <person name="Goodwin L."/>
            <person name="Pennacchio L."/>
            <person name="Nolan M."/>
            <person name="Cook A.M."/>
            <person name="Kjelleberg S."/>
            <person name="Thomas T."/>
        </authorList>
    </citation>
    <scope>NUCLEOTIDE SEQUENCE [LARGE SCALE GENOMIC DNA]</scope>
    <source>
        <strain evidence="14">DS-1 / DSM 13023 / NCIMB 13966</strain>
    </source>
</reference>
<dbReference type="eggNOG" id="COG5265">
    <property type="taxonomic scope" value="Bacteria"/>
</dbReference>
<evidence type="ECO:0000259" key="11">
    <source>
        <dbReference type="PROSITE" id="PS50893"/>
    </source>
</evidence>
<dbReference type="GO" id="GO:0005524">
    <property type="term" value="F:ATP binding"/>
    <property type="evidence" value="ECO:0007669"/>
    <property type="project" value="UniProtKB-KW"/>
</dbReference>
<evidence type="ECO:0000256" key="10">
    <source>
        <dbReference type="SAM" id="Phobius"/>
    </source>
</evidence>
<dbReference type="SUPFAM" id="SSF90123">
    <property type="entry name" value="ABC transporter transmembrane region"/>
    <property type="match status" value="1"/>
</dbReference>
<evidence type="ECO:0000256" key="5">
    <source>
        <dbReference type="ARBA" id="ARBA00022741"/>
    </source>
</evidence>
<dbReference type="PANTHER" id="PTHR24221:SF402">
    <property type="entry name" value="IRON-SULFUR CLUSTERS TRANSPORTER ABCB7, MITOCHONDRIAL"/>
    <property type="match status" value="1"/>
</dbReference>
<dbReference type="CDD" id="cd03253">
    <property type="entry name" value="ABCC_ATM1_transporter"/>
    <property type="match status" value="1"/>
</dbReference>
<keyword evidence="3" id="KW-0813">Transport</keyword>
<feature type="domain" description="ABC transporter" evidence="11">
    <location>
        <begin position="372"/>
        <end position="606"/>
    </location>
</feature>
<sequence length="646" mass="71244">MPRRMKIASRGGPDPVTGGLPPRRRNHWRTLATMLPRLWPEGRTDLRARVVIAVLALVAAKGITVYVPFIYKEAVDRLSPETVAAAAVLVPVMLIVAYGVGRILMVALAQLRDAVFAKVGQNAVRELAVETFRHLHALSLRFHLERRTGGLSRVIERGTKGVDFLLRFSLFNIFPTIIELGLVCVILAYAFDIRYAAVTGVTVLLYIAFTFAVTEWRTRFRREMNDLDTEANTKAVDSLLNYETVKYFGNEEHETRRFDHSMTGYERAAIKTATSLSLLNTGQTLIFSGGLTILMLMAAQGIAEGVLTIGSFVMINAYLIQLYQPLNLLGTVYREIRQALIDMETMFDLLQIPAEIEDAPGAPPLKVEGGELVFENVTFFYDPDRRILDDVSFRVPAGRTLAIVGPSGAGKSTIARILFRFYDISGGSVRIDGQDIRMITQDSLRAAIGMVPQDTVLFNDTIRYNIRYGRPGATDAEVEKAAELARIGPFIERLPRGYETRVGERGLKLSGGEKQRVAIARTILKNPPVLLLDEATSALDTHTEKEIQAALKGISQNRTTLIIAHRLSTVVDADEILVLEQGRVIERGRHDALLALGGAYAAMWNRQREAEAAGEETIQEAGPADDETAPGKAAELEPLTADPGYA</sequence>
<dbReference type="InterPro" id="IPR003439">
    <property type="entry name" value="ABC_transporter-like_ATP-bd"/>
</dbReference>
<keyword evidence="7 10" id="KW-1133">Transmembrane helix</keyword>
<evidence type="ECO:0000256" key="1">
    <source>
        <dbReference type="ARBA" id="ARBA00004651"/>
    </source>
</evidence>
<feature type="domain" description="ABC transmembrane type-1" evidence="12">
    <location>
        <begin position="51"/>
        <end position="338"/>
    </location>
</feature>
<proteinExistence type="inferred from homology"/>
<evidence type="ECO:0000256" key="3">
    <source>
        <dbReference type="ARBA" id="ARBA00022448"/>
    </source>
</evidence>
<feature type="region of interest" description="Disordered" evidence="9">
    <location>
        <begin position="1"/>
        <end position="23"/>
    </location>
</feature>
<evidence type="ECO:0000256" key="4">
    <source>
        <dbReference type="ARBA" id="ARBA00022692"/>
    </source>
</evidence>
<dbReference type="GO" id="GO:0016887">
    <property type="term" value="F:ATP hydrolysis activity"/>
    <property type="evidence" value="ECO:0007669"/>
    <property type="project" value="InterPro"/>
</dbReference>
<evidence type="ECO:0000256" key="7">
    <source>
        <dbReference type="ARBA" id="ARBA00022989"/>
    </source>
</evidence>
<feature type="transmembrane region" description="Helical" evidence="10">
    <location>
        <begin position="164"/>
        <end position="189"/>
    </location>
</feature>
<dbReference type="RefSeq" id="WP_012109991.1">
    <property type="nucleotide sequence ID" value="NC_009719.1"/>
</dbReference>
<dbReference type="InterPro" id="IPR003593">
    <property type="entry name" value="AAA+_ATPase"/>
</dbReference>
<evidence type="ECO:0000313" key="14">
    <source>
        <dbReference type="Proteomes" id="UP000006377"/>
    </source>
</evidence>
<dbReference type="InterPro" id="IPR039421">
    <property type="entry name" value="Type_1_exporter"/>
</dbReference>
<organism evidence="13 14">
    <name type="scientific">Parvibaculum lavamentivorans (strain DS-1 / DSM 13023 / NCIMB 13966)</name>
    <dbReference type="NCBI Taxonomy" id="402881"/>
    <lineage>
        <taxon>Bacteria</taxon>
        <taxon>Pseudomonadati</taxon>
        <taxon>Pseudomonadota</taxon>
        <taxon>Alphaproteobacteria</taxon>
        <taxon>Hyphomicrobiales</taxon>
        <taxon>Parvibaculaceae</taxon>
        <taxon>Parvibaculum</taxon>
    </lineage>
</organism>
<comment type="similarity">
    <text evidence="2">Belongs to the ABC transporter superfamily.</text>
</comment>
<dbReference type="InterPro" id="IPR027417">
    <property type="entry name" value="P-loop_NTPase"/>
</dbReference>
<dbReference type="KEGG" id="pla:Plav_1113"/>
<dbReference type="GO" id="GO:0006879">
    <property type="term" value="P:intracellular iron ion homeostasis"/>
    <property type="evidence" value="ECO:0007669"/>
    <property type="project" value="TreeGrafter"/>
</dbReference>
<dbReference type="InterPro" id="IPR017871">
    <property type="entry name" value="ABC_transporter-like_CS"/>
</dbReference>
<keyword evidence="5" id="KW-0547">Nucleotide-binding</keyword>
<dbReference type="InterPro" id="IPR036640">
    <property type="entry name" value="ABC1_TM_sf"/>
</dbReference>
<feature type="transmembrane region" description="Helical" evidence="10">
    <location>
        <begin position="195"/>
        <end position="214"/>
    </location>
</feature>
<evidence type="ECO:0000313" key="13">
    <source>
        <dbReference type="EMBL" id="ABS62734.1"/>
    </source>
</evidence>
<evidence type="ECO:0000256" key="6">
    <source>
        <dbReference type="ARBA" id="ARBA00022840"/>
    </source>
</evidence>
<dbReference type="Gene3D" id="1.20.1560.10">
    <property type="entry name" value="ABC transporter type 1, transmembrane domain"/>
    <property type="match status" value="1"/>
</dbReference>
<feature type="transmembrane region" description="Helical" evidence="10">
    <location>
        <begin position="83"/>
        <end position="108"/>
    </location>
</feature>
<dbReference type="Gene3D" id="3.40.50.300">
    <property type="entry name" value="P-loop containing nucleotide triphosphate hydrolases"/>
    <property type="match status" value="1"/>
</dbReference>